<organism evidence="1 2">
    <name type="scientific">Paxillus rubicundulus Ve08.2h10</name>
    <dbReference type="NCBI Taxonomy" id="930991"/>
    <lineage>
        <taxon>Eukaryota</taxon>
        <taxon>Fungi</taxon>
        <taxon>Dikarya</taxon>
        <taxon>Basidiomycota</taxon>
        <taxon>Agaricomycotina</taxon>
        <taxon>Agaricomycetes</taxon>
        <taxon>Agaricomycetidae</taxon>
        <taxon>Boletales</taxon>
        <taxon>Paxilineae</taxon>
        <taxon>Paxillaceae</taxon>
        <taxon>Paxillus</taxon>
    </lineage>
</organism>
<keyword evidence="2" id="KW-1185">Reference proteome</keyword>
<reference evidence="1 2" key="1">
    <citation type="submission" date="2014-04" db="EMBL/GenBank/DDBJ databases">
        <authorList>
            <consortium name="DOE Joint Genome Institute"/>
            <person name="Kuo A."/>
            <person name="Kohler A."/>
            <person name="Jargeat P."/>
            <person name="Nagy L.G."/>
            <person name="Floudas D."/>
            <person name="Copeland A."/>
            <person name="Barry K.W."/>
            <person name="Cichocki N."/>
            <person name="Veneault-Fourrey C."/>
            <person name="LaButti K."/>
            <person name="Lindquist E.A."/>
            <person name="Lipzen A."/>
            <person name="Lundell T."/>
            <person name="Morin E."/>
            <person name="Murat C."/>
            <person name="Sun H."/>
            <person name="Tunlid A."/>
            <person name="Henrissat B."/>
            <person name="Grigoriev I.V."/>
            <person name="Hibbett D.S."/>
            <person name="Martin F."/>
            <person name="Nordberg H.P."/>
            <person name="Cantor M.N."/>
            <person name="Hua S.X."/>
        </authorList>
    </citation>
    <scope>NUCLEOTIDE SEQUENCE [LARGE SCALE GENOMIC DNA]</scope>
    <source>
        <strain evidence="1 2">Ve08.2h10</strain>
    </source>
</reference>
<dbReference type="InParanoid" id="A0A0D0D1E8"/>
<evidence type="ECO:0000313" key="2">
    <source>
        <dbReference type="Proteomes" id="UP000054538"/>
    </source>
</evidence>
<name>A0A0D0D1E8_9AGAM</name>
<sequence>MITMVHFTAASATAVTVHRLDRDKKVETLQAGTKWYKIHSGRHPLSDSHLQPSIVLLTMKTLTLLPNIIFLTVYTLLGVHAIKEVCPVCPSSVAGADLYSACIDDQNFTICRYKNRARNFATDCYYASNGALDIHSNHNPSCPKKVALTNPCAGCNA</sequence>
<dbReference type="AlphaFoldDB" id="A0A0D0D1E8"/>
<dbReference type="Proteomes" id="UP000054538">
    <property type="component" value="Unassembled WGS sequence"/>
</dbReference>
<protein>
    <submittedName>
        <fullName evidence="1">Uncharacterized protein</fullName>
    </submittedName>
</protein>
<evidence type="ECO:0000313" key="1">
    <source>
        <dbReference type="EMBL" id="KIK81878.1"/>
    </source>
</evidence>
<proteinExistence type="predicted"/>
<accession>A0A0D0D1E8</accession>
<dbReference type="EMBL" id="KN825716">
    <property type="protein sequence ID" value="KIK81878.1"/>
    <property type="molecule type" value="Genomic_DNA"/>
</dbReference>
<dbReference type="HOGENOM" id="CLU_1678495_0_0_1"/>
<reference evidence="2" key="2">
    <citation type="submission" date="2015-01" db="EMBL/GenBank/DDBJ databases">
        <title>Evolutionary Origins and Diversification of the Mycorrhizal Mutualists.</title>
        <authorList>
            <consortium name="DOE Joint Genome Institute"/>
            <consortium name="Mycorrhizal Genomics Consortium"/>
            <person name="Kohler A."/>
            <person name="Kuo A."/>
            <person name="Nagy L.G."/>
            <person name="Floudas D."/>
            <person name="Copeland A."/>
            <person name="Barry K.W."/>
            <person name="Cichocki N."/>
            <person name="Veneault-Fourrey C."/>
            <person name="LaButti K."/>
            <person name="Lindquist E.A."/>
            <person name="Lipzen A."/>
            <person name="Lundell T."/>
            <person name="Morin E."/>
            <person name="Murat C."/>
            <person name="Riley R."/>
            <person name="Ohm R."/>
            <person name="Sun H."/>
            <person name="Tunlid A."/>
            <person name="Henrissat B."/>
            <person name="Grigoriev I.V."/>
            <person name="Hibbett D.S."/>
            <person name="Martin F."/>
        </authorList>
    </citation>
    <scope>NUCLEOTIDE SEQUENCE [LARGE SCALE GENOMIC DNA]</scope>
    <source>
        <strain evidence="2">Ve08.2h10</strain>
    </source>
</reference>
<gene>
    <name evidence="1" type="ORF">PAXRUDRAFT_739027</name>
</gene>